<name>A0A163KCH2_ABSGL</name>
<evidence type="ECO:0000256" key="3">
    <source>
        <dbReference type="SAM" id="SignalP"/>
    </source>
</evidence>
<evidence type="ECO:0000256" key="2">
    <source>
        <dbReference type="SAM" id="Phobius"/>
    </source>
</evidence>
<sequence length="476" mass="51577">MTRSLPLLAILLFLLQLSLVHSLDSNTNRQRKRNLIPPSATPRLIAREDYSSFNQTTAVPEMDHHKKNSSSNRSSRTTKTDNPPPSVTTIIIIQSNGQTYHELGGGPSTTTPNSNGGGNGMEDPNESSIEAQVDQDNAVLKRLITISTVVGGVGIAMIIGGTIIYLRLRSKRRRRRQLKAMRHDDEQPPSPRLHDDTGTDEPPPSSPTPPASSSPDEAQRQPLGTEAIEMSLIIPSAPPEPTLLPAHLRQRHQQSMLLQQDSTPAPSAPSAKELEMNLPSSLTYQHQHSNNSPLSPSTPSSSPSSSSSSSYHSNQVSICISPPSPSKQDHHQLLHSTQTATSSTSSPPSLSRPHNLHLKPTAGPTGSDSSSSRPADISTSDQTHQPPLTPDLPPPAYTPSAPPLFILPPSQRRRGGVTHPSQKEWHLILHYGPERTDFETPSGSKPFGLRLFGALAICHPTGFQTPLLATKCHFYH</sequence>
<dbReference type="OrthoDB" id="2266652at2759"/>
<feature type="compositionally biased region" description="Pro residues" evidence="1">
    <location>
        <begin position="201"/>
        <end position="212"/>
    </location>
</feature>
<feature type="chain" id="PRO_5007843695" description="Mid2 domain-containing protein" evidence="3">
    <location>
        <begin position="23"/>
        <end position="476"/>
    </location>
</feature>
<dbReference type="STRING" id="4829.A0A163KCH2"/>
<dbReference type="AlphaFoldDB" id="A0A163KCH2"/>
<feature type="region of interest" description="Disordered" evidence="1">
    <location>
        <begin position="176"/>
        <end position="220"/>
    </location>
</feature>
<protein>
    <recommendedName>
        <fullName evidence="6">Mid2 domain-containing protein</fullName>
    </recommendedName>
</protein>
<feature type="compositionally biased region" description="Low complexity" evidence="1">
    <location>
        <begin position="289"/>
        <end position="317"/>
    </location>
</feature>
<keyword evidence="2" id="KW-1133">Transmembrane helix</keyword>
<feature type="compositionally biased region" description="Low complexity" evidence="1">
    <location>
        <begin position="336"/>
        <end position="353"/>
    </location>
</feature>
<dbReference type="Proteomes" id="UP000078561">
    <property type="component" value="Unassembled WGS sequence"/>
</dbReference>
<keyword evidence="3" id="KW-0732">Signal</keyword>
<feature type="compositionally biased region" description="Polar residues" evidence="1">
    <location>
        <begin position="87"/>
        <end position="99"/>
    </location>
</feature>
<feature type="compositionally biased region" description="Low complexity" evidence="1">
    <location>
        <begin position="360"/>
        <end position="381"/>
    </location>
</feature>
<dbReference type="InParanoid" id="A0A163KCH2"/>
<feature type="region of interest" description="Disordered" evidence="1">
    <location>
        <begin position="282"/>
        <end position="420"/>
    </location>
</feature>
<keyword evidence="2" id="KW-0812">Transmembrane</keyword>
<evidence type="ECO:0000313" key="4">
    <source>
        <dbReference type="EMBL" id="SAM06093.1"/>
    </source>
</evidence>
<gene>
    <name evidence="4" type="primary">ABSGL_11969.1 scaffold 12361</name>
</gene>
<evidence type="ECO:0008006" key="6">
    <source>
        <dbReference type="Google" id="ProtNLM"/>
    </source>
</evidence>
<evidence type="ECO:0000256" key="1">
    <source>
        <dbReference type="SAM" id="MobiDB-lite"/>
    </source>
</evidence>
<feature type="signal peptide" evidence="3">
    <location>
        <begin position="1"/>
        <end position="22"/>
    </location>
</feature>
<reference evidence="4" key="1">
    <citation type="submission" date="2016-04" db="EMBL/GenBank/DDBJ databases">
        <authorList>
            <person name="Evans L.H."/>
            <person name="Alamgir A."/>
            <person name="Owens N."/>
            <person name="Weber N.D."/>
            <person name="Virtaneva K."/>
            <person name="Barbian K."/>
            <person name="Babar A."/>
            <person name="Rosenke K."/>
        </authorList>
    </citation>
    <scope>NUCLEOTIDE SEQUENCE [LARGE SCALE GENOMIC DNA]</scope>
    <source>
        <strain evidence="4">CBS 101.48</strain>
    </source>
</reference>
<feature type="compositionally biased region" description="Pro residues" evidence="1">
    <location>
        <begin position="387"/>
        <end position="406"/>
    </location>
</feature>
<accession>A0A163KCH2</accession>
<keyword evidence="5" id="KW-1185">Reference proteome</keyword>
<organism evidence="4">
    <name type="scientific">Absidia glauca</name>
    <name type="common">Pin mould</name>
    <dbReference type="NCBI Taxonomy" id="4829"/>
    <lineage>
        <taxon>Eukaryota</taxon>
        <taxon>Fungi</taxon>
        <taxon>Fungi incertae sedis</taxon>
        <taxon>Mucoromycota</taxon>
        <taxon>Mucoromycotina</taxon>
        <taxon>Mucoromycetes</taxon>
        <taxon>Mucorales</taxon>
        <taxon>Cunninghamellaceae</taxon>
        <taxon>Absidia</taxon>
    </lineage>
</organism>
<feature type="compositionally biased region" description="Basic and acidic residues" evidence="1">
    <location>
        <begin position="181"/>
        <end position="197"/>
    </location>
</feature>
<dbReference type="EMBL" id="LT554490">
    <property type="protein sequence ID" value="SAM06093.1"/>
    <property type="molecule type" value="Genomic_DNA"/>
</dbReference>
<evidence type="ECO:0000313" key="5">
    <source>
        <dbReference type="Proteomes" id="UP000078561"/>
    </source>
</evidence>
<keyword evidence="2" id="KW-0472">Membrane</keyword>
<feature type="region of interest" description="Disordered" evidence="1">
    <location>
        <begin position="25"/>
        <end position="126"/>
    </location>
</feature>
<proteinExistence type="predicted"/>
<feature type="transmembrane region" description="Helical" evidence="2">
    <location>
        <begin position="143"/>
        <end position="166"/>
    </location>
</feature>